<accession>A0ABW1ZX28</accession>
<sequence>MKFDNLADFLAMGGHGLYVWLAYGIALVILVLNVWQPLRMTRQFFSEQSRRLRRERKLS</sequence>
<evidence type="ECO:0000256" key="7">
    <source>
        <dbReference type="ARBA" id="ARBA00022519"/>
    </source>
</evidence>
<dbReference type="Pfam" id="PF04995">
    <property type="entry name" value="CcmD"/>
    <property type="match status" value="1"/>
</dbReference>
<evidence type="ECO:0000256" key="5">
    <source>
        <dbReference type="ARBA" id="ARBA00022448"/>
    </source>
</evidence>
<evidence type="ECO:0000313" key="14">
    <source>
        <dbReference type="Proteomes" id="UP001596422"/>
    </source>
</evidence>
<comment type="function">
    <text evidence="1 12">Required for the export of heme to the periplasm for the biogenesis of c-type cytochromes.</text>
</comment>
<comment type="similarity">
    <text evidence="3 12">Belongs to the CcmD/CycX/HelD family.</text>
</comment>
<dbReference type="InterPro" id="IPR052075">
    <property type="entry name" value="Heme_exporter_D"/>
</dbReference>
<keyword evidence="9 12" id="KW-0201">Cytochrome c-type biogenesis</keyword>
<dbReference type="PANTHER" id="PTHR37531">
    <property type="entry name" value="HEME EXPORTER PROTEIN D"/>
    <property type="match status" value="1"/>
</dbReference>
<reference evidence="14" key="1">
    <citation type="journal article" date="2019" name="Int. J. Syst. Evol. Microbiol.">
        <title>The Global Catalogue of Microorganisms (GCM) 10K type strain sequencing project: providing services to taxonomists for standard genome sequencing and annotation.</title>
        <authorList>
            <consortium name="The Broad Institute Genomics Platform"/>
            <consortium name="The Broad Institute Genome Sequencing Center for Infectious Disease"/>
            <person name="Wu L."/>
            <person name="Ma J."/>
        </authorList>
    </citation>
    <scope>NUCLEOTIDE SEQUENCE [LARGE SCALE GENOMIC DNA]</scope>
    <source>
        <strain evidence="14">NBRC 111756</strain>
    </source>
</reference>
<proteinExistence type="inferred from homology"/>
<evidence type="ECO:0000256" key="8">
    <source>
        <dbReference type="ARBA" id="ARBA00022692"/>
    </source>
</evidence>
<keyword evidence="11 12" id="KW-0472">Membrane</keyword>
<protein>
    <recommendedName>
        <fullName evidence="4 12">Heme exporter protein D</fullName>
    </recommendedName>
</protein>
<organism evidence="13 14">
    <name type="scientific">Marinobacterium aestuariivivens</name>
    <dbReference type="NCBI Taxonomy" id="1698799"/>
    <lineage>
        <taxon>Bacteria</taxon>
        <taxon>Pseudomonadati</taxon>
        <taxon>Pseudomonadota</taxon>
        <taxon>Gammaproteobacteria</taxon>
        <taxon>Oceanospirillales</taxon>
        <taxon>Oceanospirillaceae</taxon>
        <taxon>Marinobacterium</taxon>
    </lineage>
</organism>
<keyword evidence="14" id="KW-1185">Reference proteome</keyword>
<dbReference type="PANTHER" id="PTHR37531:SF1">
    <property type="entry name" value="HEME EXPORTER PROTEIN D"/>
    <property type="match status" value="1"/>
</dbReference>
<dbReference type="EMBL" id="JBHSWE010000001">
    <property type="protein sequence ID" value="MFC6669748.1"/>
    <property type="molecule type" value="Genomic_DNA"/>
</dbReference>
<evidence type="ECO:0000256" key="10">
    <source>
        <dbReference type="ARBA" id="ARBA00022989"/>
    </source>
</evidence>
<keyword evidence="10 12" id="KW-1133">Transmembrane helix</keyword>
<dbReference type="InterPro" id="IPR007078">
    <property type="entry name" value="Haem_export_protD_CcmD"/>
</dbReference>
<evidence type="ECO:0000256" key="4">
    <source>
        <dbReference type="ARBA" id="ARBA00016461"/>
    </source>
</evidence>
<feature type="transmembrane region" description="Helical" evidence="12">
    <location>
        <begin position="17"/>
        <end position="35"/>
    </location>
</feature>
<keyword evidence="6 12" id="KW-1003">Cell membrane</keyword>
<dbReference type="Proteomes" id="UP001596422">
    <property type="component" value="Unassembled WGS sequence"/>
</dbReference>
<keyword evidence="5 12" id="KW-0813">Transport</keyword>
<evidence type="ECO:0000256" key="2">
    <source>
        <dbReference type="ARBA" id="ARBA00004377"/>
    </source>
</evidence>
<evidence type="ECO:0000256" key="1">
    <source>
        <dbReference type="ARBA" id="ARBA00002442"/>
    </source>
</evidence>
<evidence type="ECO:0000256" key="11">
    <source>
        <dbReference type="ARBA" id="ARBA00023136"/>
    </source>
</evidence>
<evidence type="ECO:0000256" key="3">
    <source>
        <dbReference type="ARBA" id="ARBA00008741"/>
    </source>
</evidence>
<dbReference type="RefSeq" id="WP_379908284.1">
    <property type="nucleotide sequence ID" value="NZ_JBHSWE010000001.1"/>
</dbReference>
<evidence type="ECO:0000313" key="13">
    <source>
        <dbReference type="EMBL" id="MFC6669748.1"/>
    </source>
</evidence>
<gene>
    <name evidence="13" type="primary">ccmD</name>
    <name evidence="13" type="ORF">ACFQDL_06345</name>
</gene>
<evidence type="ECO:0000256" key="12">
    <source>
        <dbReference type="RuleBase" id="RU363101"/>
    </source>
</evidence>
<keyword evidence="7 12" id="KW-0997">Cell inner membrane</keyword>
<evidence type="ECO:0000256" key="9">
    <source>
        <dbReference type="ARBA" id="ARBA00022748"/>
    </source>
</evidence>
<name>A0ABW1ZX28_9GAMM</name>
<keyword evidence="8 12" id="KW-0812">Transmembrane</keyword>
<comment type="caution">
    <text evidence="13">The sequence shown here is derived from an EMBL/GenBank/DDBJ whole genome shotgun (WGS) entry which is preliminary data.</text>
</comment>
<dbReference type="NCBIfam" id="TIGR03141">
    <property type="entry name" value="cytochro_ccmD"/>
    <property type="match status" value="1"/>
</dbReference>
<comment type="subcellular location">
    <subcellularLocation>
        <location evidence="2 12">Cell inner membrane</location>
        <topology evidence="2 12">Single-pass membrane protein</topology>
    </subcellularLocation>
</comment>
<evidence type="ECO:0000256" key="6">
    <source>
        <dbReference type="ARBA" id="ARBA00022475"/>
    </source>
</evidence>